<gene>
    <name evidence="3" type="ORF">MM415B02836_0004</name>
</gene>
<dbReference type="GO" id="GO:0006259">
    <property type="term" value="P:DNA metabolic process"/>
    <property type="evidence" value="ECO:0007669"/>
    <property type="project" value="UniProtKB-ARBA"/>
</dbReference>
<dbReference type="SMART" id="SM00891">
    <property type="entry name" value="ERCC4"/>
    <property type="match status" value="1"/>
</dbReference>
<evidence type="ECO:0000259" key="2">
    <source>
        <dbReference type="SMART" id="SM00891"/>
    </source>
</evidence>
<accession>A0A6M3L331</accession>
<evidence type="ECO:0000256" key="1">
    <source>
        <dbReference type="SAM" id="MobiDB-lite"/>
    </source>
</evidence>
<organism evidence="3">
    <name type="scientific">viral metagenome</name>
    <dbReference type="NCBI Taxonomy" id="1070528"/>
    <lineage>
        <taxon>unclassified sequences</taxon>
        <taxon>metagenomes</taxon>
        <taxon>organismal metagenomes</taxon>
    </lineage>
</organism>
<dbReference type="InterPro" id="IPR011335">
    <property type="entry name" value="Restrct_endonuc-II-like"/>
</dbReference>
<dbReference type="SUPFAM" id="SSF52980">
    <property type="entry name" value="Restriction endonuclease-like"/>
    <property type="match status" value="1"/>
</dbReference>
<sequence length="246" mass="28338">MTLYIDTREERSHKRGDKPLHEHLQSPYALKHLDYGDIMFTGNGSEGKMTIGIERKRFRDLIGSINSGRLSGHQLIGLTNSYDIVFLLVEGIFKVGKDGYLRRPKGASWIVETLGDKPLPATYMYNYLTELSIFTQVTTVFQPSIRLSALWVDGTYAWFQRPWESHHAHEQFHTQPPPRAFLRKPRTLVRMIKEIDDVGWEKAVAIGRRYANMKDLIFAEPKELMETKGIGKVLAHRILQELRGAE</sequence>
<name>A0A6M3L331_9ZZZZ</name>
<dbReference type="Gene3D" id="3.40.50.10130">
    <property type="match status" value="1"/>
</dbReference>
<dbReference type="SUPFAM" id="SSF47781">
    <property type="entry name" value="RuvA domain 2-like"/>
    <property type="match status" value="1"/>
</dbReference>
<protein>
    <submittedName>
        <fullName evidence="3">Putative nuclease</fullName>
    </submittedName>
</protein>
<evidence type="ECO:0000313" key="3">
    <source>
        <dbReference type="EMBL" id="QJA88041.1"/>
    </source>
</evidence>
<feature type="region of interest" description="Disordered" evidence="1">
    <location>
        <begin position="1"/>
        <end position="21"/>
    </location>
</feature>
<dbReference type="CDD" id="cd22367">
    <property type="entry name" value="XPF_ERCC4_MUS81-like"/>
    <property type="match status" value="1"/>
</dbReference>
<dbReference type="Gene3D" id="1.10.150.20">
    <property type="entry name" value="5' to 3' exonuclease, C-terminal subdomain"/>
    <property type="match status" value="1"/>
</dbReference>
<reference evidence="3" key="1">
    <citation type="submission" date="2020-03" db="EMBL/GenBank/DDBJ databases">
        <title>The deep terrestrial virosphere.</title>
        <authorList>
            <person name="Holmfeldt K."/>
            <person name="Nilsson E."/>
            <person name="Simone D."/>
            <person name="Lopez-Fernandez M."/>
            <person name="Wu X."/>
            <person name="de Brujin I."/>
            <person name="Lundin D."/>
            <person name="Andersson A."/>
            <person name="Bertilsson S."/>
            <person name="Dopson M."/>
        </authorList>
    </citation>
    <scope>NUCLEOTIDE SEQUENCE</scope>
    <source>
        <strain evidence="3">MM415B02836</strain>
    </source>
</reference>
<dbReference type="Pfam" id="PF02732">
    <property type="entry name" value="ERCC4"/>
    <property type="match status" value="1"/>
</dbReference>
<dbReference type="InterPro" id="IPR010994">
    <property type="entry name" value="RuvA_2-like"/>
</dbReference>
<proteinExistence type="predicted"/>
<dbReference type="GO" id="GO:0003677">
    <property type="term" value="F:DNA binding"/>
    <property type="evidence" value="ECO:0007669"/>
    <property type="project" value="InterPro"/>
</dbReference>
<dbReference type="GO" id="GO:0004518">
    <property type="term" value="F:nuclease activity"/>
    <property type="evidence" value="ECO:0007669"/>
    <property type="project" value="InterPro"/>
</dbReference>
<feature type="domain" description="ERCC4" evidence="2">
    <location>
        <begin position="2"/>
        <end position="93"/>
    </location>
</feature>
<dbReference type="InterPro" id="IPR006166">
    <property type="entry name" value="ERCC4_domain"/>
</dbReference>
<dbReference type="AlphaFoldDB" id="A0A6M3L331"/>
<dbReference type="EMBL" id="MT142749">
    <property type="protein sequence ID" value="QJA88041.1"/>
    <property type="molecule type" value="Genomic_DNA"/>
</dbReference>